<dbReference type="EMBL" id="AP024086">
    <property type="protein sequence ID" value="BCL59526.1"/>
    <property type="molecule type" value="Genomic_DNA"/>
</dbReference>
<organism evidence="3 4">
    <name type="scientific">Desulfomarina profundi</name>
    <dbReference type="NCBI Taxonomy" id="2772557"/>
    <lineage>
        <taxon>Bacteria</taxon>
        <taxon>Pseudomonadati</taxon>
        <taxon>Thermodesulfobacteriota</taxon>
        <taxon>Desulfobulbia</taxon>
        <taxon>Desulfobulbales</taxon>
        <taxon>Desulfobulbaceae</taxon>
        <taxon>Desulfomarina</taxon>
    </lineage>
</organism>
<reference evidence="3" key="1">
    <citation type="submission" date="2020-09" db="EMBL/GenBank/DDBJ databases">
        <title>Desulfogranum mesoprofundum gen. nov., sp. nov., a novel mesophilic, sulfate-reducing chemolithoautotroph isolated from a deep-sea hydrothermal vent chimney in the Suiyo Seamount.</title>
        <authorList>
            <person name="Hashimoto Y."/>
            <person name="Nakagawa S."/>
        </authorList>
    </citation>
    <scope>NUCLEOTIDE SEQUENCE</scope>
    <source>
        <strain evidence="3">KT2</strain>
    </source>
</reference>
<dbReference type="GO" id="GO:0008276">
    <property type="term" value="F:protein methyltransferase activity"/>
    <property type="evidence" value="ECO:0007669"/>
    <property type="project" value="TreeGrafter"/>
</dbReference>
<accession>A0A8D5JQ08</accession>
<protein>
    <recommendedName>
        <fullName evidence="5">Ribosomal protein L11 methyltransferase</fullName>
    </recommendedName>
</protein>
<evidence type="ECO:0000313" key="4">
    <source>
        <dbReference type="Proteomes" id="UP000826725"/>
    </source>
</evidence>
<dbReference type="CDD" id="cd02440">
    <property type="entry name" value="AdoMet_MTases"/>
    <property type="match status" value="1"/>
</dbReference>
<evidence type="ECO:0000256" key="2">
    <source>
        <dbReference type="ARBA" id="ARBA00022679"/>
    </source>
</evidence>
<keyword evidence="4" id="KW-1185">Reference proteome</keyword>
<dbReference type="Pfam" id="PF06325">
    <property type="entry name" value="PrmA"/>
    <property type="match status" value="1"/>
</dbReference>
<dbReference type="AlphaFoldDB" id="A0A8D5JQ08"/>
<dbReference type="GO" id="GO:0032259">
    <property type="term" value="P:methylation"/>
    <property type="evidence" value="ECO:0007669"/>
    <property type="project" value="UniProtKB-KW"/>
</dbReference>
<dbReference type="PANTHER" id="PTHR43648:SF1">
    <property type="entry name" value="ELECTRON TRANSFER FLAVOPROTEIN BETA SUBUNIT LYSINE METHYLTRANSFERASE"/>
    <property type="match status" value="1"/>
</dbReference>
<evidence type="ECO:0008006" key="5">
    <source>
        <dbReference type="Google" id="ProtNLM"/>
    </source>
</evidence>
<gene>
    <name evidence="3" type="ORF">DGMP_02190</name>
</gene>
<dbReference type="KEGG" id="dbk:DGMP_02190"/>
<keyword evidence="2" id="KW-0808">Transferase</keyword>
<dbReference type="PANTHER" id="PTHR43648">
    <property type="entry name" value="ELECTRON TRANSFER FLAVOPROTEIN BETA SUBUNIT LYSINE METHYLTRANSFERASE"/>
    <property type="match status" value="1"/>
</dbReference>
<evidence type="ECO:0000313" key="3">
    <source>
        <dbReference type="EMBL" id="BCL59526.1"/>
    </source>
</evidence>
<keyword evidence="1" id="KW-0489">Methyltransferase</keyword>
<sequence>MSPDTVLSIYYIEGIVPRSARLHMETFIGNWVEDDFSFLFFTAPARKEVEDICAGLPYLKLLDEFEMTYEQWQGGSIEPVRIGRFLLNPPWIKATPVENEIALTLDSGVVFGNGTHPTTRACLEAIDIACTGGKVQTMLDLGCGTGILALAASRLGCSKAVAVDYNLLACKTALSNVHLNKLKQNIVVVNGRAEQCTGKPTDLLVANIHYEVMKELIRTDGFLRQKWFILSGLLHSEEKKVSDYLATLPVVIVKRWNEDNIWHTILGITREE</sequence>
<proteinExistence type="predicted"/>
<name>A0A8D5JQ08_9BACT</name>
<dbReference type="Proteomes" id="UP000826725">
    <property type="component" value="Chromosome"/>
</dbReference>
<dbReference type="InterPro" id="IPR050078">
    <property type="entry name" value="Ribosomal_L11_MeTrfase_PrmA"/>
</dbReference>
<evidence type="ECO:0000256" key="1">
    <source>
        <dbReference type="ARBA" id="ARBA00022603"/>
    </source>
</evidence>